<dbReference type="PANTHER" id="PTHR28244:SF1">
    <property type="entry name" value="RNA POLYMERASE I-SPECIFIC TRANSCRIPTION INITIATION FACTOR RRN11"/>
    <property type="match status" value="1"/>
</dbReference>
<dbReference type="Pfam" id="PF04090">
    <property type="entry name" value="Rrn11"/>
    <property type="match status" value="2"/>
</dbReference>
<dbReference type="GO" id="GO:0001164">
    <property type="term" value="F:RNA polymerase I core promoter sequence-specific DNA binding"/>
    <property type="evidence" value="ECO:0007669"/>
    <property type="project" value="InterPro"/>
</dbReference>
<feature type="compositionally biased region" description="Polar residues" evidence="1">
    <location>
        <begin position="478"/>
        <end position="487"/>
    </location>
</feature>
<dbReference type="PANTHER" id="PTHR28244">
    <property type="entry name" value="RNA POLYMERASE I-SPECIFIC TRANSCRIPTION INITIATION FACTOR RRN11"/>
    <property type="match status" value="1"/>
</dbReference>
<accession>W6MLK7</accession>
<dbReference type="HOGENOM" id="CLU_537546_0_0_1"/>
<dbReference type="InterPro" id="IPR053029">
    <property type="entry name" value="RNA_pol_I-specific_init_factor"/>
</dbReference>
<reference evidence="2" key="2">
    <citation type="submission" date="2014-02" db="EMBL/GenBank/DDBJ databases">
        <title>Complete DNA sequence of /Kuraishia capsulata/ illustrates novel genomic features among budding yeasts (/Saccharomycotina/).</title>
        <authorList>
            <person name="Morales L."/>
            <person name="Noel B."/>
            <person name="Porcel B."/>
            <person name="Marcet-Houben M."/>
            <person name="Hullo M-F."/>
            <person name="Sacerdot C."/>
            <person name="Tekaia F."/>
            <person name="Leh-Louis V."/>
            <person name="Despons L."/>
            <person name="Khanna V."/>
            <person name="Aury J-M."/>
            <person name="Barbe V."/>
            <person name="Couloux A."/>
            <person name="Labadie K."/>
            <person name="Pelletier E."/>
            <person name="Souciet J-L."/>
            <person name="Boekhout T."/>
            <person name="Gabaldon T."/>
            <person name="Wincker P."/>
            <person name="Dujon B."/>
        </authorList>
    </citation>
    <scope>NUCLEOTIDE SEQUENCE</scope>
    <source>
        <strain evidence="2">CBS 1993</strain>
    </source>
</reference>
<feature type="region of interest" description="Disordered" evidence="1">
    <location>
        <begin position="477"/>
        <end position="507"/>
    </location>
</feature>
<organism evidence="2 3">
    <name type="scientific">Kuraishia capsulata CBS 1993</name>
    <dbReference type="NCBI Taxonomy" id="1382522"/>
    <lineage>
        <taxon>Eukaryota</taxon>
        <taxon>Fungi</taxon>
        <taxon>Dikarya</taxon>
        <taxon>Ascomycota</taxon>
        <taxon>Saccharomycotina</taxon>
        <taxon>Pichiomycetes</taxon>
        <taxon>Pichiales</taxon>
        <taxon>Pichiaceae</taxon>
        <taxon>Kuraishia</taxon>
    </lineage>
</organism>
<sequence>MFWFHTKIDPFGNQNESELAEMFESISYTETSHSTEGRRLLDEHLRRKFNRDLQETKDDPGHRPPPRSKIRKGKPFLSESFELWHEPDEPIAEPDYEEVPLPTVAEQEKLDLTKESLKSRVTVLDKGVEFLPKKHLVSRRLLNQKREDPDVFSEYVAKGFLRYHVRTLFELMHLSVLKERWNQAYRCFALLIRVPRMDIRDFWTVGLKILKKRAETSFIRVFEDVMKETPTTAEQLENSAGAASFFTNQQLSILSRLRNPDFVRKNYSNSDLPSRVIEEAVRINIRTGNKHILEYLSWLSRFCKVSDSEASHIYPQELMNETPVLEEDETRKKRYSYHQKYAAPPYRAGTKNQPNPYIAVMMWELLVAGDLKRCKDMTSQLVLEHPYSSDGLYFFIQGMAHYVELQSLVTPLRNSGEYSDVEDYDFDDTKVCSTQLKEAINLCFAKAANLGFEYPKGQLLREMMMIDRLFEEKEASGANVSYQSDQGNDNDEDNTGQHGDIDSSDLE</sequence>
<feature type="region of interest" description="Disordered" evidence="1">
    <location>
        <begin position="51"/>
        <end position="73"/>
    </location>
</feature>
<evidence type="ECO:0000313" key="3">
    <source>
        <dbReference type="Proteomes" id="UP000019384"/>
    </source>
</evidence>
<reference evidence="2" key="1">
    <citation type="submission" date="2013-12" db="EMBL/GenBank/DDBJ databases">
        <authorList>
            <person name="Genoscope - CEA"/>
        </authorList>
    </citation>
    <scope>NUCLEOTIDE SEQUENCE</scope>
    <source>
        <strain evidence="2">CBS 1993</strain>
    </source>
</reference>
<feature type="compositionally biased region" description="Basic residues" evidence="1">
    <location>
        <begin position="64"/>
        <end position="73"/>
    </location>
</feature>
<dbReference type="RefSeq" id="XP_022459371.1">
    <property type="nucleotide sequence ID" value="XM_022601760.1"/>
</dbReference>
<dbReference type="InterPro" id="IPR007224">
    <property type="entry name" value="TIF_Rrn11"/>
</dbReference>
<gene>
    <name evidence="2" type="ORF">KUCA_T00003354001</name>
</gene>
<dbReference type="EMBL" id="HG793128">
    <property type="protein sequence ID" value="CDK27376.1"/>
    <property type="molecule type" value="Genomic_DNA"/>
</dbReference>
<dbReference type="GO" id="GO:0070860">
    <property type="term" value="C:RNA polymerase I core factor complex"/>
    <property type="evidence" value="ECO:0007669"/>
    <property type="project" value="TreeGrafter"/>
</dbReference>
<dbReference type="OrthoDB" id="2159786at2759"/>
<dbReference type="AlphaFoldDB" id="W6MLK7"/>
<dbReference type="GO" id="GO:0042790">
    <property type="term" value="P:nucleolar large rRNA transcription by RNA polymerase I"/>
    <property type="evidence" value="ECO:0007669"/>
    <property type="project" value="TreeGrafter"/>
</dbReference>
<feature type="compositionally biased region" description="Basic and acidic residues" evidence="1">
    <location>
        <begin position="51"/>
        <end position="62"/>
    </location>
</feature>
<dbReference type="STRING" id="1382522.W6MLK7"/>
<dbReference type="Proteomes" id="UP000019384">
    <property type="component" value="Unassembled WGS sequence"/>
</dbReference>
<evidence type="ECO:0000256" key="1">
    <source>
        <dbReference type="SAM" id="MobiDB-lite"/>
    </source>
</evidence>
<keyword evidence="3" id="KW-1185">Reference proteome</keyword>
<evidence type="ECO:0000313" key="2">
    <source>
        <dbReference type="EMBL" id="CDK27376.1"/>
    </source>
</evidence>
<dbReference type="GO" id="GO:0001181">
    <property type="term" value="F:RNA polymerase I general transcription initiation factor activity"/>
    <property type="evidence" value="ECO:0007669"/>
    <property type="project" value="InterPro"/>
</dbReference>
<proteinExistence type="predicted"/>
<protein>
    <submittedName>
        <fullName evidence="2">Uncharacterized protein</fullName>
    </submittedName>
</protein>
<dbReference type="GO" id="GO:0017025">
    <property type="term" value="F:TBP-class protein binding"/>
    <property type="evidence" value="ECO:0007669"/>
    <property type="project" value="TreeGrafter"/>
</dbReference>
<name>W6MLK7_9ASCO</name>
<dbReference type="GeneID" id="34520759"/>